<comment type="similarity">
    <text evidence="1">Belongs to the carbon-nitrogen hydrolase superfamily. NIT1/NIT2 family.</text>
</comment>
<evidence type="ECO:0000259" key="2">
    <source>
        <dbReference type="PROSITE" id="PS50263"/>
    </source>
</evidence>
<dbReference type="Gene3D" id="3.60.110.10">
    <property type="entry name" value="Carbon-nitrogen hydrolase"/>
    <property type="match status" value="1"/>
</dbReference>
<dbReference type="PROSITE" id="PS01227">
    <property type="entry name" value="UPF0012"/>
    <property type="match status" value="1"/>
</dbReference>
<dbReference type="GO" id="GO:0016787">
    <property type="term" value="F:hydrolase activity"/>
    <property type="evidence" value="ECO:0007669"/>
    <property type="project" value="UniProtKB-KW"/>
</dbReference>
<dbReference type="SUPFAM" id="SSF56317">
    <property type="entry name" value="Carbon-nitrogen hydrolase"/>
    <property type="match status" value="1"/>
</dbReference>
<dbReference type="Pfam" id="PF00795">
    <property type="entry name" value="CN_hydrolase"/>
    <property type="match status" value="1"/>
</dbReference>
<dbReference type="Proteomes" id="UP000199220">
    <property type="component" value="Unassembled WGS sequence"/>
</dbReference>
<dbReference type="InterPro" id="IPR003010">
    <property type="entry name" value="C-N_Hydrolase"/>
</dbReference>
<dbReference type="InterPro" id="IPR001110">
    <property type="entry name" value="UPF0012_CS"/>
</dbReference>
<keyword evidence="3" id="KW-0378">Hydrolase</keyword>
<feature type="domain" description="CN hydrolase" evidence="2">
    <location>
        <begin position="14"/>
        <end position="254"/>
    </location>
</feature>
<dbReference type="PROSITE" id="PS50263">
    <property type="entry name" value="CN_HYDROLASE"/>
    <property type="match status" value="1"/>
</dbReference>
<dbReference type="InterPro" id="IPR036526">
    <property type="entry name" value="C-N_Hydrolase_sf"/>
</dbReference>
<name>A0A1H5N4N4_9MICO</name>
<evidence type="ECO:0000313" key="4">
    <source>
        <dbReference type="Proteomes" id="UP000199220"/>
    </source>
</evidence>
<dbReference type="PANTHER" id="PTHR23088:SF27">
    <property type="entry name" value="DEAMINATED GLUTATHIONE AMIDASE"/>
    <property type="match status" value="1"/>
</dbReference>
<dbReference type="EMBL" id="FNTX01000002">
    <property type="protein sequence ID" value="SEE96565.1"/>
    <property type="molecule type" value="Genomic_DNA"/>
</dbReference>
<evidence type="ECO:0000313" key="3">
    <source>
        <dbReference type="EMBL" id="SEE96565.1"/>
    </source>
</evidence>
<dbReference type="PANTHER" id="PTHR23088">
    <property type="entry name" value="NITRILASE-RELATED"/>
    <property type="match status" value="1"/>
</dbReference>
<proteinExistence type="inferred from homology"/>
<accession>A0A1H5N4N4</accession>
<reference evidence="4" key="1">
    <citation type="submission" date="2016-10" db="EMBL/GenBank/DDBJ databases">
        <authorList>
            <person name="Varghese N."/>
            <person name="Submissions S."/>
        </authorList>
    </citation>
    <scope>NUCLEOTIDE SEQUENCE [LARGE SCALE GENOMIC DNA]</scope>
    <source>
        <strain evidence="4">DSM 21368</strain>
    </source>
</reference>
<gene>
    <name evidence="3" type="ORF">SAMN04488554_3938</name>
</gene>
<protein>
    <submittedName>
        <fullName evidence="3">Predicted amidohydrolase</fullName>
    </submittedName>
</protein>
<organism evidence="3 4">
    <name type="scientific">Ruania alba</name>
    <dbReference type="NCBI Taxonomy" id="648782"/>
    <lineage>
        <taxon>Bacteria</taxon>
        <taxon>Bacillati</taxon>
        <taxon>Actinomycetota</taxon>
        <taxon>Actinomycetes</taxon>
        <taxon>Micrococcales</taxon>
        <taxon>Ruaniaceae</taxon>
        <taxon>Ruania</taxon>
    </lineage>
</organism>
<keyword evidence="4" id="KW-1185">Reference proteome</keyword>
<dbReference type="STRING" id="648782.SAMN04488554_3938"/>
<dbReference type="AlphaFoldDB" id="A0A1H5N4N4"/>
<evidence type="ECO:0000256" key="1">
    <source>
        <dbReference type="ARBA" id="ARBA00010613"/>
    </source>
</evidence>
<sequence>MVIKAPRNGTEMTLPVAVVQLAASADSEANVFAAVDHVRAAATAGARLVVLPEYSAGWAPQLSPELAEAVDGPFHQAMSAVAAECAVDLVVGAIEPADGDPARCVNVALAFGPDGALRGRYEKVHLFDAFGVRESDVLDAGAPGAHQAMVLDVAGVQVGVATCYDLRFPETFRVLVDGGAQVLVVIAAWAAGPGKAEQLDVLVRARAIENTTYLALASQHGRGRTGHSQVVDPLGRPMAVAEDGDAVLLVNLEEQQVTDVREQVPSLEHRRYTVVPRG</sequence>